<protein>
    <submittedName>
        <fullName evidence="2">Uncharacterized protein</fullName>
    </submittedName>
</protein>
<proteinExistence type="predicted"/>
<gene>
    <name evidence="2" type="ORF">H6X83_12015</name>
</gene>
<keyword evidence="3" id="KW-1185">Reference proteome</keyword>
<dbReference type="AlphaFoldDB" id="A0A7G9WG28"/>
<dbReference type="InterPro" id="IPR045765">
    <property type="entry name" value="DUF6133"/>
</dbReference>
<accession>A0A7G9WG28</accession>
<dbReference type="RefSeq" id="WP_212506704.1">
    <property type="nucleotide sequence ID" value="NZ_CP060696.1"/>
</dbReference>
<dbReference type="EMBL" id="CP060696">
    <property type="protein sequence ID" value="QNO17640.1"/>
    <property type="molecule type" value="Genomic_DNA"/>
</dbReference>
<reference evidence="2 3" key="1">
    <citation type="submission" date="2020-08" db="EMBL/GenBank/DDBJ databases">
        <authorList>
            <person name="Ren C."/>
            <person name="Gu Y."/>
            <person name="Xu Y."/>
        </authorList>
    </citation>
    <scope>NUCLEOTIDE SEQUENCE [LARGE SCALE GENOMIC DNA]</scope>
    <source>
        <strain evidence="2 3">LBM18003</strain>
    </source>
</reference>
<sequence>MKKKISSAKKGFACRLLRFYARVSSRRAEGFVDSAIKILIAVVIGALLLAGLYALFGNTILPTVTQRIKDMFNYAG</sequence>
<evidence type="ECO:0000313" key="3">
    <source>
        <dbReference type="Proteomes" id="UP000516046"/>
    </source>
</evidence>
<dbReference type="Proteomes" id="UP000516046">
    <property type="component" value="Chromosome"/>
</dbReference>
<keyword evidence="1" id="KW-0812">Transmembrane</keyword>
<organism evidence="2 3">
    <name type="scientific">Caproicibacterium amylolyticum</name>
    <dbReference type="NCBI Taxonomy" id="2766537"/>
    <lineage>
        <taxon>Bacteria</taxon>
        <taxon>Bacillati</taxon>
        <taxon>Bacillota</taxon>
        <taxon>Clostridia</taxon>
        <taxon>Eubacteriales</taxon>
        <taxon>Oscillospiraceae</taxon>
        <taxon>Caproicibacterium</taxon>
    </lineage>
</organism>
<keyword evidence="1" id="KW-1133">Transmembrane helix</keyword>
<dbReference type="KEGG" id="caml:H6X83_12015"/>
<keyword evidence="1" id="KW-0472">Membrane</keyword>
<evidence type="ECO:0000313" key="2">
    <source>
        <dbReference type="EMBL" id="QNO17640.1"/>
    </source>
</evidence>
<name>A0A7G9WG28_9FIRM</name>
<dbReference type="Pfam" id="PF19629">
    <property type="entry name" value="DUF6133"/>
    <property type="match status" value="1"/>
</dbReference>
<feature type="transmembrane region" description="Helical" evidence="1">
    <location>
        <begin position="35"/>
        <end position="56"/>
    </location>
</feature>
<evidence type="ECO:0000256" key="1">
    <source>
        <dbReference type="SAM" id="Phobius"/>
    </source>
</evidence>